<dbReference type="Proteomes" id="UP000600918">
    <property type="component" value="Unassembled WGS sequence"/>
</dbReference>
<dbReference type="PANTHER" id="PTHR13817">
    <property type="entry name" value="TITIN"/>
    <property type="match status" value="1"/>
</dbReference>
<dbReference type="AlphaFoldDB" id="A0A834P2Y3"/>
<dbReference type="SUPFAM" id="SSF49265">
    <property type="entry name" value="Fibronectin type III"/>
    <property type="match status" value="1"/>
</dbReference>
<dbReference type="Pfam" id="PF13927">
    <property type="entry name" value="Ig_3"/>
    <property type="match status" value="2"/>
</dbReference>
<dbReference type="SMART" id="SM00409">
    <property type="entry name" value="IG"/>
    <property type="match status" value="3"/>
</dbReference>
<feature type="domain" description="Ig-like" evidence="2">
    <location>
        <begin position="13"/>
        <end position="142"/>
    </location>
</feature>
<evidence type="ECO:0000313" key="4">
    <source>
        <dbReference type="EMBL" id="KAF7425838.1"/>
    </source>
</evidence>
<organism evidence="4 5">
    <name type="scientific">Vespula pensylvanica</name>
    <name type="common">Western yellow jacket</name>
    <name type="synonym">Wasp</name>
    <dbReference type="NCBI Taxonomy" id="30213"/>
    <lineage>
        <taxon>Eukaryota</taxon>
        <taxon>Metazoa</taxon>
        <taxon>Ecdysozoa</taxon>
        <taxon>Arthropoda</taxon>
        <taxon>Hexapoda</taxon>
        <taxon>Insecta</taxon>
        <taxon>Pterygota</taxon>
        <taxon>Neoptera</taxon>
        <taxon>Endopterygota</taxon>
        <taxon>Hymenoptera</taxon>
        <taxon>Apocrita</taxon>
        <taxon>Aculeata</taxon>
        <taxon>Vespoidea</taxon>
        <taxon>Vespidae</taxon>
        <taxon>Vespinae</taxon>
        <taxon>Vespula</taxon>
    </lineage>
</organism>
<feature type="domain" description="Fibronectin type-III" evidence="3">
    <location>
        <begin position="494"/>
        <end position="543"/>
    </location>
</feature>
<dbReference type="InterPro" id="IPR003598">
    <property type="entry name" value="Ig_sub2"/>
</dbReference>
<dbReference type="FunFam" id="2.60.40.10:FF:000104">
    <property type="entry name" value="Down syndrome cell adhesion molecule b"/>
    <property type="match status" value="1"/>
</dbReference>
<dbReference type="InterPro" id="IPR036179">
    <property type="entry name" value="Ig-like_dom_sf"/>
</dbReference>
<dbReference type="InterPro" id="IPR013783">
    <property type="entry name" value="Ig-like_fold"/>
</dbReference>
<proteinExistence type="predicted"/>
<keyword evidence="1" id="KW-0677">Repeat</keyword>
<reference evidence="4" key="1">
    <citation type="journal article" date="2020" name="G3 (Bethesda)">
        <title>High-Quality Assemblies for Three Invasive Social Wasps from the &lt;i&gt;Vespula&lt;/i&gt; Genus.</title>
        <authorList>
            <person name="Harrop T.W.R."/>
            <person name="Guhlin J."/>
            <person name="McLaughlin G.M."/>
            <person name="Permina E."/>
            <person name="Stockwell P."/>
            <person name="Gilligan J."/>
            <person name="Le Lec M.F."/>
            <person name="Gruber M.A.M."/>
            <person name="Quinn O."/>
            <person name="Lovegrove M."/>
            <person name="Duncan E.J."/>
            <person name="Remnant E.J."/>
            <person name="Van Eeckhoven J."/>
            <person name="Graham B."/>
            <person name="Knapp R.A."/>
            <person name="Langford K.W."/>
            <person name="Kronenberg Z."/>
            <person name="Press M.O."/>
            <person name="Eacker S.M."/>
            <person name="Wilson-Rankin E.E."/>
            <person name="Purcell J."/>
            <person name="Lester P.J."/>
            <person name="Dearden P.K."/>
        </authorList>
    </citation>
    <scope>NUCLEOTIDE SEQUENCE</scope>
    <source>
        <strain evidence="4">Volc-1</strain>
    </source>
</reference>
<dbReference type="InterPro" id="IPR003599">
    <property type="entry name" value="Ig_sub"/>
</dbReference>
<evidence type="ECO:0000256" key="1">
    <source>
        <dbReference type="ARBA" id="ARBA00022737"/>
    </source>
</evidence>
<dbReference type="PRINTS" id="PR00014">
    <property type="entry name" value="FNTYPEIII"/>
</dbReference>
<dbReference type="SMART" id="SM00060">
    <property type="entry name" value="FN3"/>
    <property type="match status" value="1"/>
</dbReference>
<protein>
    <submittedName>
        <fullName evidence="4">Uncharacterized protein</fullName>
    </submittedName>
</protein>
<dbReference type="InterPro" id="IPR050964">
    <property type="entry name" value="Striated_Muscle_Regulatory"/>
</dbReference>
<dbReference type="InterPro" id="IPR036116">
    <property type="entry name" value="FN3_sf"/>
</dbReference>
<dbReference type="InterPro" id="IPR003961">
    <property type="entry name" value="FN3_dom"/>
</dbReference>
<evidence type="ECO:0000259" key="3">
    <source>
        <dbReference type="PROSITE" id="PS50853"/>
    </source>
</evidence>
<keyword evidence="5" id="KW-1185">Reference proteome</keyword>
<dbReference type="PROSITE" id="PS50853">
    <property type="entry name" value="FN3"/>
    <property type="match status" value="2"/>
</dbReference>
<dbReference type="InterPro" id="IPR013098">
    <property type="entry name" value="Ig_I-set"/>
</dbReference>
<gene>
    <name evidence="4" type="ORF">H0235_008276</name>
</gene>
<dbReference type="SUPFAM" id="SSF48726">
    <property type="entry name" value="Immunoglobulin"/>
    <property type="match status" value="3"/>
</dbReference>
<evidence type="ECO:0000313" key="5">
    <source>
        <dbReference type="Proteomes" id="UP000600918"/>
    </source>
</evidence>
<name>A0A834P2Y3_VESPE</name>
<dbReference type="EMBL" id="JACSDY010000006">
    <property type="protein sequence ID" value="KAF7425838.1"/>
    <property type="molecule type" value="Genomic_DNA"/>
</dbReference>
<feature type="domain" description="Fibronectin type-III" evidence="3">
    <location>
        <begin position="348"/>
        <end position="449"/>
    </location>
</feature>
<dbReference type="PANTHER" id="PTHR13817:SF73">
    <property type="entry name" value="FIBRONECTIN TYPE-III DOMAIN-CONTAINING PROTEIN"/>
    <property type="match status" value="1"/>
</dbReference>
<dbReference type="InterPro" id="IPR007110">
    <property type="entry name" value="Ig-like_dom"/>
</dbReference>
<feature type="domain" description="Ig-like" evidence="2">
    <location>
        <begin position="247"/>
        <end position="339"/>
    </location>
</feature>
<dbReference type="PROSITE" id="PS50835">
    <property type="entry name" value="IG_LIKE"/>
    <property type="match status" value="3"/>
</dbReference>
<accession>A0A834P2Y3</accession>
<dbReference type="Pfam" id="PF07679">
    <property type="entry name" value="I-set"/>
    <property type="match status" value="1"/>
</dbReference>
<dbReference type="CDD" id="cd00063">
    <property type="entry name" value="FN3"/>
    <property type="match status" value="2"/>
</dbReference>
<dbReference type="Pfam" id="PF00041">
    <property type="entry name" value="fn3"/>
    <property type="match status" value="1"/>
</dbReference>
<evidence type="ECO:0000259" key="2">
    <source>
        <dbReference type="PROSITE" id="PS50835"/>
    </source>
</evidence>
<comment type="caution">
    <text evidence="4">The sequence shown here is derived from an EMBL/GenBank/DDBJ whole genome shotgun (WGS) entry which is preliminary data.</text>
</comment>
<dbReference type="GO" id="GO:0009653">
    <property type="term" value="P:anatomical structure morphogenesis"/>
    <property type="evidence" value="ECO:0007669"/>
    <property type="project" value="UniProtKB-ARBA"/>
</dbReference>
<feature type="domain" description="Ig-like" evidence="2">
    <location>
        <begin position="147"/>
        <end position="242"/>
    </location>
</feature>
<dbReference type="GO" id="GO:0030154">
    <property type="term" value="P:cell differentiation"/>
    <property type="evidence" value="ECO:0007669"/>
    <property type="project" value="UniProtKB-ARBA"/>
</dbReference>
<dbReference type="SMART" id="SM00408">
    <property type="entry name" value="IGc2"/>
    <property type="match status" value="3"/>
</dbReference>
<sequence length="543" mass="59470">MIIIRRVTFIVPPRISPFYFENGLTEGMRTQLMCTASQGDQPFNITWLMDGKPIQVRASDGTSTASVAVQATKSQPKAQAKVQPVEPIDVINVETNAGIQISDYTPFSSILTINSVNARHSGNYTCQISNVAGTAEHTTGLSVAVPPRWTVEPIDQDAVVGHGVSIACQAEGFPIPTVTWKQSIGETPGDYRELGYSGTEGAGVAGNGSLVIPRVSRDHAGSYLCQASNGIGPGLSKLIRLTVHAGPQVTVRTRQESVRRGDSVTLRCEAEGDAPLDLSWRVRDSRVDPNYDVRYSIEKSVVAGRVLSELRIMQVSHMDRGDYVCVAGNAYGHARATIHLLVQEPPNFPRNLHVAEQGSRSILLAWSSPQSDQDASHASSPITNYIVQYKEAQDVWHEHNTQKLVAGDNTVALVSPLKPATTYHFRVLAENHLGTSAPSDILHIHRYHFGMSNADGEFQWPIALPKTRRISTAKFLERFVWLQAQTDGEVPGGPPKHVSVEPLGPQQLKITWQPPDRSLWNGELLGYTISYTNLGYRYLLTTA</sequence>
<dbReference type="Gene3D" id="2.60.40.10">
    <property type="entry name" value="Immunoglobulins"/>
    <property type="match status" value="5"/>
</dbReference>